<evidence type="ECO:0000313" key="7">
    <source>
        <dbReference type="EMBL" id="SFZ81243.1"/>
    </source>
</evidence>
<evidence type="ECO:0000313" key="8">
    <source>
        <dbReference type="Proteomes" id="UP000183447"/>
    </source>
</evidence>
<feature type="transmembrane region" description="Helical" evidence="5">
    <location>
        <begin position="88"/>
        <end position="112"/>
    </location>
</feature>
<protein>
    <submittedName>
        <fullName evidence="7">Peptide/nickel transport system permease protein</fullName>
    </submittedName>
</protein>
<keyword evidence="2 5" id="KW-0812">Transmembrane</keyword>
<dbReference type="RefSeq" id="WP_084603189.1">
    <property type="nucleotide sequence ID" value="NZ_FPKU01000001.1"/>
</dbReference>
<evidence type="ECO:0000259" key="6">
    <source>
        <dbReference type="PROSITE" id="PS50928"/>
    </source>
</evidence>
<gene>
    <name evidence="7" type="ORF">SAMN02983003_0392</name>
</gene>
<feature type="transmembrane region" description="Helical" evidence="5">
    <location>
        <begin position="260"/>
        <end position="281"/>
    </location>
</feature>
<comment type="similarity">
    <text evidence="5">Belongs to the binding-protein-dependent transport system permease family.</text>
</comment>
<reference evidence="7 8" key="1">
    <citation type="submission" date="2016-11" db="EMBL/GenBank/DDBJ databases">
        <authorList>
            <person name="Jaros S."/>
            <person name="Januszkiewicz K."/>
            <person name="Wedrychowicz H."/>
        </authorList>
    </citation>
    <scope>NUCLEOTIDE SEQUENCE [LARGE SCALE GENOMIC DNA]</scope>
    <source>
        <strain evidence="7 8">ATCC 23634</strain>
    </source>
</reference>
<sequence>MATTTMPRRGIDLSAFGRNRALLAGIVVLGLICLFALLAPLFVDPSQARVGVTVPRRPPSGSNWLGTDGQGRDMFTVMALALPQTLKIGLLAGLISLSVGVALGLVAGFVGGIIDTVIRTASDVMMTIPGIAILVLVAANVREMTVELMALIVAALSWMVATRTIRAQTLSLRERGYVQVARLNGTSGLKLIFIEVLPNLLPFIAASFVLTVSQAMLATVGLEALGLGPQNDLTLGMTIYWAQFYSAIIRGMWWWWGPPIFAIALIFIGLMLTSIGMDSFVNKRVGTQ</sequence>
<dbReference type="InterPro" id="IPR035906">
    <property type="entry name" value="MetI-like_sf"/>
</dbReference>
<dbReference type="GO" id="GO:0005886">
    <property type="term" value="C:plasma membrane"/>
    <property type="evidence" value="ECO:0007669"/>
    <property type="project" value="UniProtKB-SubCell"/>
</dbReference>
<feature type="domain" description="ABC transmembrane type-1" evidence="6">
    <location>
        <begin position="82"/>
        <end position="276"/>
    </location>
</feature>
<dbReference type="PROSITE" id="PS50928">
    <property type="entry name" value="ABC_TM1"/>
    <property type="match status" value="1"/>
</dbReference>
<feature type="transmembrane region" description="Helical" evidence="5">
    <location>
        <begin position="200"/>
        <end position="222"/>
    </location>
</feature>
<dbReference type="InterPro" id="IPR025966">
    <property type="entry name" value="OppC_N"/>
</dbReference>
<accession>A0A1K2HT50</accession>
<organism evidence="7 8">
    <name type="scientific">Devosia enhydra</name>
    <dbReference type="NCBI Taxonomy" id="665118"/>
    <lineage>
        <taxon>Bacteria</taxon>
        <taxon>Pseudomonadati</taxon>
        <taxon>Pseudomonadota</taxon>
        <taxon>Alphaproteobacteria</taxon>
        <taxon>Hyphomicrobiales</taxon>
        <taxon>Devosiaceae</taxon>
        <taxon>Devosia</taxon>
    </lineage>
</organism>
<proteinExistence type="inferred from homology"/>
<dbReference type="STRING" id="665118.SAMN02983003_0392"/>
<dbReference type="CDD" id="cd06261">
    <property type="entry name" value="TM_PBP2"/>
    <property type="match status" value="1"/>
</dbReference>
<dbReference type="PANTHER" id="PTHR42729:SF1">
    <property type="entry name" value="OLIGO_DIPEPTIDE TRANSPORT, PERMEASE PROTEIN (DPPC-2)"/>
    <property type="match status" value="1"/>
</dbReference>
<name>A0A1K2HT50_9HYPH</name>
<feature type="transmembrane region" description="Helical" evidence="5">
    <location>
        <begin position="21"/>
        <end position="43"/>
    </location>
</feature>
<dbReference type="Gene3D" id="1.10.3720.10">
    <property type="entry name" value="MetI-like"/>
    <property type="match status" value="1"/>
</dbReference>
<evidence type="ECO:0000256" key="4">
    <source>
        <dbReference type="ARBA" id="ARBA00023136"/>
    </source>
</evidence>
<feature type="transmembrane region" description="Helical" evidence="5">
    <location>
        <begin position="124"/>
        <end position="142"/>
    </location>
</feature>
<dbReference type="OrthoDB" id="9805884at2"/>
<dbReference type="AlphaFoldDB" id="A0A1K2HT50"/>
<dbReference type="PANTHER" id="PTHR42729">
    <property type="entry name" value="OLIGO/DIPEPTIDE TRANSPORT, PERMEASE PROTEIN (DPPC-2)"/>
    <property type="match status" value="1"/>
</dbReference>
<dbReference type="Pfam" id="PF00528">
    <property type="entry name" value="BPD_transp_1"/>
    <property type="match status" value="1"/>
</dbReference>
<dbReference type="InterPro" id="IPR000515">
    <property type="entry name" value="MetI-like"/>
</dbReference>
<dbReference type="GO" id="GO:0055085">
    <property type="term" value="P:transmembrane transport"/>
    <property type="evidence" value="ECO:0007669"/>
    <property type="project" value="InterPro"/>
</dbReference>
<evidence type="ECO:0000256" key="2">
    <source>
        <dbReference type="ARBA" id="ARBA00022692"/>
    </source>
</evidence>
<evidence type="ECO:0000256" key="5">
    <source>
        <dbReference type="RuleBase" id="RU363032"/>
    </source>
</evidence>
<feature type="transmembrane region" description="Helical" evidence="5">
    <location>
        <begin position="148"/>
        <end position="165"/>
    </location>
</feature>
<evidence type="ECO:0000256" key="1">
    <source>
        <dbReference type="ARBA" id="ARBA00004651"/>
    </source>
</evidence>
<keyword evidence="4 5" id="KW-0472">Membrane</keyword>
<dbReference type="Pfam" id="PF12911">
    <property type="entry name" value="OppC_N"/>
    <property type="match status" value="1"/>
</dbReference>
<dbReference type="SUPFAM" id="SSF161098">
    <property type="entry name" value="MetI-like"/>
    <property type="match status" value="1"/>
</dbReference>
<keyword evidence="8" id="KW-1185">Reference proteome</keyword>
<keyword evidence="3 5" id="KW-1133">Transmembrane helix</keyword>
<evidence type="ECO:0000256" key="3">
    <source>
        <dbReference type="ARBA" id="ARBA00022989"/>
    </source>
</evidence>
<dbReference type="EMBL" id="FPKU01000001">
    <property type="protein sequence ID" value="SFZ81243.1"/>
    <property type="molecule type" value="Genomic_DNA"/>
</dbReference>
<dbReference type="Proteomes" id="UP000183447">
    <property type="component" value="Unassembled WGS sequence"/>
</dbReference>
<comment type="subcellular location">
    <subcellularLocation>
        <location evidence="1 5">Cell membrane</location>
        <topology evidence="1 5">Multi-pass membrane protein</topology>
    </subcellularLocation>
</comment>
<keyword evidence="5" id="KW-0813">Transport</keyword>